<dbReference type="Gene3D" id="3.30.450.180">
    <property type="match status" value="1"/>
</dbReference>
<evidence type="ECO:0000259" key="2">
    <source>
        <dbReference type="PROSITE" id="PS50943"/>
    </source>
</evidence>
<feature type="domain" description="HTH cro/C1-type" evidence="2">
    <location>
        <begin position="7"/>
        <end position="61"/>
    </location>
</feature>
<dbReference type="PROSITE" id="PS50943">
    <property type="entry name" value="HTH_CROC1"/>
    <property type="match status" value="1"/>
</dbReference>
<reference evidence="3 4" key="2">
    <citation type="submission" date="2020-03" db="EMBL/GenBank/DDBJ databases">
        <authorList>
            <person name="Ichikawa N."/>
            <person name="Kimura A."/>
            <person name="Kitahashi Y."/>
            <person name="Uohara A."/>
        </authorList>
    </citation>
    <scope>NUCLEOTIDE SEQUENCE [LARGE SCALE GENOMIC DNA]</scope>
    <source>
        <strain evidence="3 4">NBRC 108639</strain>
    </source>
</reference>
<feature type="region of interest" description="Disordered" evidence="1">
    <location>
        <begin position="187"/>
        <end position="225"/>
    </location>
</feature>
<dbReference type="PANTHER" id="PTHR35010:SF4">
    <property type="entry name" value="BLL5781 PROTEIN"/>
    <property type="match status" value="1"/>
</dbReference>
<dbReference type="AlphaFoldDB" id="A0A6V8KC51"/>
<dbReference type="EMBL" id="BLPF01000001">
    <property type="protein sequence ID" value="GFJ78325.1"/>
    <property type="molecule type" value="Genomic_DNA"/>
</dbReference>
<dbReference type="Proteomes" id="UP000482800">
    <property type="component" value="Unassembled WGS sequence"/>
</dbReference>
<gene>
    <name evidence="3" type="ORF">Phou_025050</name>
</gene>
<dbReference type="PANTHER" id="PTHR35010">
    <property type="entry name" value="BLL4672 PROTEIN-RELATED"/>
    <property type="match status" value="1"/>
</dbReference>
<dbReference type="RefSeq" id="WP_246273503.1">
    <property type="nucleotide sequence ID" value="NZ_BAABGO010000037.1"/>
</dbReference>
<dbReference type="CDD" id="cd00093">
    <property type="entry name" value="HTH_XRE"/>
    <property type="match status" value="1"/>
</dbReference>
<evidence type="ECO:0000313" key="4">
    <source>
        <dbReference type="Proteomes" id="UP000482800"/>
    </source>
</evidence>
<sequence length="279" mass="30863">MTVGQLLRRWRQTRRLSQLELAIQAEVSTRHLSFVETGRAAPSREMLLHLAEHLDVPLRERNELLVAAGYAPAYAAAPLDSPHLSAVRAAIRQILAGHEPYPAVVVDRGWQLVDANSSVALLTEGVAPHLLAPPANVMRITLHPDGMAPRVANLPEWRAHLLERLRRQLVAGDDELAALYEELRGYPGGEVPDPGAGSTRSWTRSDQPGLSRHPGPERASQQSPGDFAVPLRLRHRERELAFFSTTATFGTPLDITVAELVIESFFPADEETRKYLQSL</sequence>
<feature type="compositionally biased region" description="Polar residues" evidence="1">
    <location>
        <begin position="198"/>
        <end position="208"/>
    </location>
</feature>
<organism evidence="3 4">
    <name type="scientific">Phytohabitans houttuyneae</name>
    <dbReference type="NCBI Taxonomy" id="1076126"/>
    <lineage>
        <taxon>Bacteria</taxon>
        <taxon>Bacillati</taxon>
        <taxon>Actinomycetota</taxon>
        <taxon>Actinomycetes</taxon>
        <taxon>Micromonosporales</taxon>
        <taxon>Micromonosporaceae</taxon>
    </lineage>
</organism>
<proteinExistence type="predicted"/>
<dbReference type="Pfam" id="PF13560">
    <property type="entry name" value="HTH_31"/>
    <property type="match status" value="1"/>
</dbReference>
<name>A0A6V8KC51_9ACTN</name>
<dbReference type="SUPFAM" id="SSF47413">
    <property type="entry name" value="lambda repressor-like DNA-binding domains"/>
    <property type="match status" value="1"/>
</dbReference>
<dbReference type="GO" id="GO:0003677">
    <property type="term" value="F:DNA binding"/>
    <property type="evidence" value="ECO:0007669"/>
    <property type="project" value="InterPro"/>
</dbReference>
<dbReference type="Gene3D" id="1.10.260.40">
    <property type="entry name" value="lambda repressor-like DNA-binding domains"/>
    <property type="match status" value="1"/>
</dbReference>
<dbReference type="InterPro" id="IPR001387">
    <property type="entry name" value="Cro/C1-type_HTH"/>
</dbReference>
<dbReference type="Pfam" id="PF17765">
    <property type="entry name" value="MLTR_LBD"/>
    <property type="match status" value="1"/>
</dbReference>
<dbReference type="InterPro" id="IPR010982">
    <property type="entry name" value="Lambda_DNA-bd_dom_sf"/>
</dbReference>
<evidence type="ECO:0000256" key="1">
    <source>
        <dbReference type="SAM" id="MobiDB-lite"/>
    </source>
</evidence>
<dbReference type="SMART" id="SM00530">
    <property type="entry name" value="HTH_XRE"/>
    <property type="match status" value="1"/>
</dbReference>
<evidence type="ECO:0000313" key="3">
    <source>
        <dbReference type="EMBL" id="GFJ78325.1"/>
    </source>
</evidence>
<comment type="caution">
    <text evidence="3">The sequence shown here is derived from an EMBL/GenBank/DDBJ whole genome shotgun (WGS) entry which is preliminary data.</text>
</comment>
<reference evidence="3 4" key="1">
    <citation type="submission" date="2020-03" db="EMBL/GenBank/DDBJ databases">
        <title>Whole genome shotgun sequence of Phytohabitans houttuyneae NBRC 108639.</title>
        <authorList>
            <person name="Komaki H."/>
            <person name="Tamura T."/>
        </authorList>
    </citation>
    <scope>NUCLEOTIDE SEQUENCE [LARGE SCALE GENOMIC DNA]</scope>
    <source>
        <strain evidence="3 4">NBRC 108639</strain>
    </source>
</reference>
<protein>
    <submittedName>
        <fullName evidence="3">Transcriptional regulator</fullName>
    </submittedName>
</protein>
<keyword evidence="4" id="KW-1185">Reference proteome</keyword>
<dbReference type="InterPro" id="IPR041413">
    <property type="entry name" value="MLTR_LBD"/>
</dbReference>
<accession>A0A6V8KC51</accession>